<keyword evidence="2 4" id="KW-0472">Membrane</keyword>
<protein>
    <submittedName>
        <fullName evidence="7">OmpA family protein</fullName>
    </submittedName>
</protein>
<evidence type="ECO:0000313" key="8">
    <source>
        <dbReference type="Proteomes" id="UP000718012"/>
    </source>
</evidence>
<feature type="chain" id="PRO_5036698143" evidence="5">
    <location>
        <begin position="20"/>
        <end position="407"/>
    </location>
</feature>
<dbReference type="Gene3D" id="3.30.1330.60">
    <property type="entry name" value="OmpA-like domain"/>
    <property type="match status" value="1"/>
</dbReference>
<evidence type="ECO:0000256" key="4">
    <source>
        <dbReference type="PROSITE-ProRule" id="PRU00473"/>
    </source>
</evidence>
<dbReference type="PANTHER" id="PTHR30329:SF21">
    <property type="entry name" value="LIPOPROTEIN YIAD-RELATED"/>
    <property type="match status" value="1"/>
</dbReference>
<accession>A0A921FCV9</accession>
<comment type="subcellular location">
    <subcellularLocation>
        <location evidence="1">Cell outer membrane</location>
    </subcellularLocation>
</comment>
<feature type="domain" description="OmpA-like" evidence="6">
    <location>
        <begin position="290"/>
        <end position="407"/>
    </location>
</feature>
<dbReference type="AlphaFoldDB" id="A0A921FCV9"/>
<keyword evidence="3" id="KW-0998">Cell outer membrane</keyword>
<dbReference type="PROSITE" id="PS51123">
    <property type="entry name" value="OMPA_2"/>
    <property type="match status" value="1"/>
</dbReference>
<proteinExistence type="predicted"/>
<organism evidence="7 8">
    <name type="scientific">Phocaeicola coprocola</name>
    <dbReference type="NCBI Taxonomy" id="310298"/>
    <lineage>
        <taxon>Bacteria</taxon>
        <taxon>Pseudomonadati</taxon>
        <taxon>Bacteroidota</taxon>
        <taxon>Bacteroidia</taxon>
        <taxon>Bacteroidales</taxon>
        <taxon>Bacteroidaceae</taxon>
        <taxon>Phocaeicola</taxon>
    </lineage>
</organism>
<dbReference type="InterPro" id="IPR036737">
    <property type="entry name" value="OmpA-like_sf"/>
</dbReference>
<evidence type="ECO:0000256" key="2">
    <source>
        <dbReference type="ARBA" id="ARBA00023136"/>
    </source>
</evidence>
<dbReference type="CDD" id="cd07185">
    <property type="entry name" value="OmpA_C-like"/>
    <property type="match status" value="1"/>
</dbReference>
<keyword evidence="5" id="KW-0732">Signal</keyword>
<reference evidence="7" key="2">
    <citation type="submission" date="2021-09" db="EMBL/GenBank/DDBJ databases">
        <authorList>
            <person name="Gilroy R."/>
        </authorList>
    </citation>
    <scope>NUCLEOTIDE SEQUENCE</scope>
    <source>
        <strain evidence="7">CHK165-8395</strain>
    </source>
</reference>
<evidence type="ECO:0000313" key="7">
    <source>
        <dbReference type="EMBL" id="HJF07431.1"/>
    </source>
</evidence>
<dbReference type="PRINTS" id="PR01021">
    <property type="entry name" value="OMPADOMAIN"/>
</dbReference>
<evidence type="ECO:0000259" key="6">
    <source>
        <dbReference type="PROSITE" id="PS51123"/>
    </source>
</evidence>
<evidence type="ECO:0000256" key="3">
    <source>
        <dbReference type="ARBA" id="ARBA00023237"/>
    </source>
</evidence>
<sequence length="407" mass="45908">MKKIVIAGLAAVMAANLYASEETPSKNLTVKADTVRTLKHYKAGDNWFFSAFVGTNFSLSENIRFAPFGKRLGPSVGISAGKYFNPAVGARVRVAYINQHSRANSELVDAYPEVYGDGVYKFSMVSTFFDGLFNFNNIFKPYKESTRFNVVGVLGIGFNSSFGFDDKIKNWAPSKGGQYYVDRSGGTYLAVHAGLQLGYKVNDALDINLESTYNATDDGYNGTRYDRKYDGYIYVVAGVTYHFKDHYGDRRFKYVTMTDQAQIDRLNAQINAARAELANKPEPIVRVEKKVETNRVLDMTVSFIIDKYNITDIQKNNVQKVAEYLLNNPNINLIITGYADVQTGNPAYNLKLSERRANAVRDMLVNDFGVDPSRLRIDYKGDTVQPYEIKNEWNRVVIFVTEENNNK</sequence>
<feature type="signal peptide" evidence="5">
    <location>
        <begin position="1"/>
        <end position="19"/>
    </location>
</feature>
<name>A0A921FCV9_9BACT</name>
<dbReference type="PANTHER" id="PTHR30329">
    <property type="entry name" value="STATOR ELEMENT OF FLAGELLAR MOTOR COMPLEX"/>
    <property type="match status" value="1"/>
</dbReference>
<dbReference type="InterPro" id="IPR050330">
    <property type="entry name" value="Bact_OuterMem_StrucFunc"/>
</dbReference>
<gene>
    <name evidence="7" type="ORF">K8U81_04455</name>
</gene>
<evidence type="ECO:0000256" key="1">
    <source>
        <dbReference type="ARBA" id="ARBA00004442"/>
    </source>
</evidence>
<dbReference type="Pfam" id="PF00691">
    <property type="entry name" value="OmpA"/>
    <property type="match status" value="1"/>
</dbReference>
<dbReference type="Proteomes" id="UP000718012">
    <property type="component" value="Unassembled WGS sequence"/>
</dbReference>
<dbReference type="InterPro" id="IPR006665">
    <property type="entry name" value="OmpA-like"/>
</dbReference>
<dbReference type="GO" id="GO:0009279">
    <property type="term" value="C:cell outer membrane"/>
    <property type="evidence" value="ECO:0007669"/>
    <property type="project" value="UniProtKB-SubCell"/>
</dbReference>
<dbReference type="SUPFAM" id="SSF103088">
    <property type="entry name" value="OmpA-like"/>
    <property type="match status" value="1"/>
</dbReference>
<comment type="caution">
    <text evidence="7">The sequence shown here is derived from an EMBL/GenBank/DDBJ whole genome shotgun (WGS) entry which is preliminary data.</text>
</comment>
<dbReference type="InterPro" id="IPR006664">
    <property type="entry name" value="OMP_bac"/>
</dbReference>
<reference evidence="7" key="1">
    <citation type="journal article" date="2021" name="PeerJ">
        <title>Extensive microbial diversity within the chicken gut microbiome revealed by metagenomics and culture.</title>
        <authorList>
            <person name="Gilroy R."/>
            <person name="Ravi A."/>
            <person name="Getino M."/>
            <person name="Pursley I."/>
            <person name="Horton D.L."/>
            <person name="Alikhan N.F."/>
            <person name="Baker D."/>
            <person name="Gharbi K."/>
            <person name="Hall N."/>
            <person name="Watson M."/>
            <person name="Adriaenssens E.M."/>
            <person name="Foster-Nyarko E."/>
            <person name="Jarju S."/>
            <person name="Secka A."/>
            <person name="Antonio M."/>
            <person name="Oren A."/>
            <person name="Chaudhuri R.R."/>
            <person name="La Ragione R."/>
            <person name="Hildebrand F."/>
            <person name="Pallen M.J."/>
        </authorList>
    </citation>
    <scope>NUCLEOTIDE SEQUENCE</scope>
    <source>
        <strain evidence="7">CHK165-8395</strain>
    </source>
</reference>
<dbReference type="EMBL" id="DYXD01000100">
    <property type="protein sequence ID" value="HJF07431.1"/>
    <property type="molecule type" value="Genomic_DNA"/>
</dbReference>
<evidence type="ECO:0000256" key="5">
    <source>
        <dbReference type="SAM" id="SignalP"/>
    </source>
</evidence>